<evidence type="ECO:0000313" key="3">
    <source>
        <dbReference type="Proteomes" id="UP001054945"/>
    </source>
</evidence>
<comment type="caution">
    <text evidence="2">The sequence shown here is derived from an EMBL/GenBank/DDBJ whole genome shotgun (WGS) entry which is preliminary data.</text>
</comment>
<proteinExistence type="predicted"/>
<feature type="transmembrane region" description="Helical" evidence="1">
    <location>
        <begin position="67"/>
        <end position="88"/>
    </location>
</feature>
<keyword evidence="1" id="KW-1133">Transmembrane helix</keyword>
<keyword evidence="1" id="KW-0472">Membrane</keyword>
<sequence>MADIRSFALLSLIMDCSICIPEYEMMHSSHVPKIHSYSGHHARVCMVPRTRRHSRLIIQPNGYPSPLLFATGSLALCKIFCFPVGIAINTRVQRIILCKFRIKCFSLHYIISTTAFIIVLVTDCFTFHFEEFSLDANV</sequence>
<gene>
    <name evidence="2" type="ORF">CEXT_703721</name>
</gene>
<name>A0AAV4N7S5_CAEEX</name>
<dbReference type="Proteomes" id="UP001054945">
    <property type="component" value="Unassembled WGS sequence"/>
</dbReference>
<dbReference type="EMBL" id="BPLR01003036">
    <property type="protein sequence ID" value="GIX80483.1"/>
    <property type="molecule type" value="Genomic_DNA"/>
</dbReference>
<feature type="transmembrane region" description="Helical" evidence="1">
    <location>
        <begin position="109"/>
        <end position="129"/>
    </location>
</feature>
<evidence type="ECO:0000313" key="2">
    <source>
        <dbReference type="EMBL" id="GIX80483.1"/>
    </source>
</evidence>
<accession>A0AAV4N7S5</accession>
<evidence type="ECO:0000256" key="1">
    <source>
        <dbReference type="SAM" id="Phobius"/>
    </source>
</evidence>
<dbReference type="AlphaFoldDB" id="A0AAV4N7S5"/>
<reference evidence="2 3" key="1">
    <citation type="submission" date="2021-06" db="EMBL/GenBank/DDBJ databases">
        <title>Caerostris extrusa draft genome.</title>
        <authorList>
            <person name="Kono N."/>
            <person name="Arakawa K."/>
        </authorList>
    </citation>
    <scope>NUCLEOTIDE SEQUENCE [LARGE SCALE GENOMIC DNA]</scope>
</reference>
<keyword evidence="1" id="KW-0812">Transmembrane</keyword>
<keyword evidence="3" id="KW-1185">Reference proteome</keyword>
<organism evidence="2 3">
    <name type="scientific">Caerostris extrusa</name>
    <name type="common">Bark spider</name>
    <name type="synonym">Caerostris bankana</name>
    <dbReference type="NCBI Taxonomy" id="172846"/>
    <lineage>
        <taxon>Eukaryota</taxon>
        <taxon>Metazoa</taxon>
        <taxon>Ecdysozoa</taxon>
        <taxon>Arthropoda</taxon>
        <taxon>Chelicerata</taxon>
        <taxon>Arachnida</taxon>
        <taxon>Araneae</taxon>
        <taxon>Araneomorphae</taxon>
        <taxon>Entelegynae</taxon>
        <taxon>Araneoidea</taxon>
        <taxon>Araneidae</taxon>
        <taxon>Caerostris</taxon>
    </lineage>
</organism>
<protein>
    <submittedName>
        <fullName evidence="2">Uncharacterized protein</fullName>
    </submittedName>
</protein>